<feature type="transmembrane region" description="Helical" evidence="1">
    <location>
        <begin position="38"/>
        <end position="61"/>
    </location>
</feature>
<evidence type="ECO:0000256" key="1">
    <source>
        <dbReference type="SAM" id="Phobius"/>
    </source>
</evidence>
<gene>
    <name evidence="2" type="ORF">GTOL_11674</name>
</gene>
<organism evidence="2 3">
    <name type="scientific">Georgfuchsia toluolica</name>
    <dbReference type="NCBI Taxonomy" id="424218"/>
    <lineage>
        <taxon>Bacteria</taxon>
        <taxon>Pseudomonadati</taxon>
        <taxon>Pseudomonadota</taxon>
        <taxon>Betaproteobacteria</taxon>
        <taxon>Nitrosomonadales</taxon>
        <taxon>Sterolibacteriaceae</taxon>
        <taxon>Georgfuchsia</taxon>
    </lineage>
</organism>
<accession>A0A916J7E7</accession>
<sequence>MVIKGLVLVLLLAVLASLFAGLFFLLRDGSHEKRTVRALTVRIVLSVLLFALIMIGFQSVLGVGR</sequence>
<comment type="caution">
    <text evidence="2">The sequence shown here is derived from an EMBL/GenBank/DDBJ whole genome shotgun (WGS) entry which is preliminary data.</text>
</comment>
<dbReference type="AlphaFoldDB" id="A0A916J7E7"/>
<dbReference type="EMBL" id="CAJQUM010000001">
    <property type="protein sequence ID" value="CAG4883791.1"/>
    <property type="molecule type" value="Genomic_DNA"/>
</dbReference>
<dbReference type="NCBIfam" id="NF033233">
    <property type="entry name" value="twin_helix"/>
    <property type="match status" value="1"/>
</dbReference>
<keyword evidence="1 2" id="KW-0812">Transmembrane</keyword>
<dbReference type="Proteomes" id="UP000742786">
    <property type="component" value="Unassembled WGS sequence"/>
</dbReference>
<keyword evidence="1" id="KW-1133">Transmembrane helix</keyword>
<dbReference type="RefSeq" id="WP_220635718.1">
    <property type="nucleotide sequence ID" value="NZ_CAJQUM010000001.1"/>
</dbReference>
<evidence type="ECO:0000313" key="3">
    <source>
        <dbReference type="Proteomes" id="UP000742786"/>
    </source>
</evidence>
<dbReference type="InterPro" id="IPR021313">
    <property type="entry name" value="DUF2909"/>
</dbReference>
<feature type="transmembrane region" description="Helical" evidence="1">
    <location>
        <begin position="6"/>
        <end position="26"/>
    </location>
</feature>
<proteinExistence type="predicted"/>
<evidence type="ECO:0000313" key="2">
    <source>
        <dbReference type="EMBL" id="CAG4883791.1"/>
    </source>
</evidence>
<dbReference type="Pfam" id="PF11137">
    <property type="entry name" value="DUF2909"/>
    <property type="match status" value="1"/>
</dbReference>
<keyword evidence="1" id="KW-0472">Membrane</keyword>
<name>A0A916J7E7_9PROT</name>
<keyword evidence="3" id="KW-1185">Reference proteome</keyword>
<reference evidence="2" key="1">
    <citation type="submission" date="2021-04" db="EMBL/GenBank/DDBJ databases">
        <authorList>
            <person name="Hornung B."/>
        </authorList>
    </citation>
    <scope>NUCLEOTIDE SEQUENCE</scope>
    <source>
        <strain evidence="2">G5G6</strain>
    </source>
</reference>
<protein>
    <submittedName>
        <fullName evidence="2">Twin transmembrane helix small protein</fullName>
    </submittedName>
</protein>